<keyword evidence="8" id="KW-0175">Coiled coil</keyword>
<keyword evidence="3" id="KW-0813">Transport</keyword>
<proteinExistence type="inferred from homology"/>
<keyword evidence="4" id="KW-1134">Transmembrane beta strand</keyword>
<feature type="signal peptide" evidence="9">
    <location>
        <begin position="1"/>
        <end position="18"/>
    </location>
</feature>
<name>A0ABS7XP88_9FLAO</name>
<keyword evidence="5" id="KW-0812">Transmembrane</keyword>
<keyword evidence="7" id="KW-0998">Cell outer membrane</keyword>
<reference evidence="11" key="1">
    <citation type="submission" date="2023-07" db="EMBL/GenBank/DDBJ databases">
        <title>Novel species isolated from saline lakes on Tibetan Plateau.</title>
        <authorList>
            <person name="Lu H."/>
        </authorList>
    </citation>
    <scope>NUCLEOTIDE SEQUENCE [LARGE SCALE GENOMIC DNA]</scope>
    <source>
        <strain evidence="11">CAK8W</strain>
    </source>
</reference>
<accession>A0ABS7XP88</accession>
<evidence type="ECO:0000256" key="1">
    <source>
        <dbReference type="ARBA" id="ARBA00004442"/>
    </source>
</evidence>
<evidence type="ECO:0000256" key="8">
    <source>
        <dbReference type="SAM" id="Coils"/>
    </source>
</evidence>
<comment type="subcellular location">
    <subcellularLocation>
        <location evidence="1">Cell outer membrane</location>
    </subcellularLocation>
</comment>
<dbReference type="SUPFAM" id="SSF56954">
    <property type="entry name" value="Outer membrane efflux proteins (OEP)"/>
    <property type="match status" value="1"/>
</dbReference>
<feature type="coiled-coil region" evidence="8">
    <location>
        <begin position="345"/>
        <end position="372"/>
    </location>
</feature>
<evidence type="ECO:0000256" key="5">
    <source>
        <dbReference type="ARBA" id="ARBA00022692"/>
    </source>
</evidence>
<dbReference type="RefSeq" id="WP_224462077.1">
    <property type="nucleotide sequence ID" value="NZ_JAIQZE010000015.1"/>
</dbReference>
<evidence type="ECO:0000256" key="6">
    <source>
        <dbReference type="ARBA" id="ARBA00023136"/>
    </source>
</evidence>
<keyword evidence="9" id="KW-0732">Signal</keyword>
<sequence length="456" mass="51736">MKKIILGLCLVCFSAGFAQETEQKPKSYQFTLQEAIDFAIDSSYATINARRDVAIALKQKWETTADGLPQLDGAVSYDYNAIIPQSPIPAEFVGGEPGTFVPVAFNTRQTMNASATLNQLIFDGSYIVALQAAKTFLKYSDNEETRTKLEVRKDVISAYGNVLLTQNSIDIVESNLETAEKNLYETRKIFENGLAEEEDVEQLQITYQQLQSQLNNAKRMRDISKESLNMVLGLPIKTEVILLEDLENLANRDALEAEIMTEDFKVENTINFKIADNLVKQRELEMKLEKSKALPTLSAFANYGQNSFGEDFEFFSSRADWFEFSTIGVRLNVPIFSSLQRSARTQKAKIEMEKAETQKTQAINQIKLQLNNAKSNFEFAVDNYDLSKKNLELAERIEHKNEVKFKEGVGTSFELRQAQQQLYTAQNELLQSMLDIINSKAEIEKIINTPFTNFEK</sequence>
<keyword evidence="6" id="KW-0472">Membrane</keyword>
<feature type="coiled-coil region" evidence="8">
    <location>
        <begin position="200"/>
        <end position="227"/>
    </location>
</feature>
<dbReference type="PANTHER" id="PTHR30026:SF20">
    <property type="entry name" value="OUTER MEMBRANE PROTEIN TOLC"/>
    <property type="match status" value="1"/>
</dbReference>
<evidence type="ECO:0000256" key="3">
    <source>
        <dbReference type="ARBA" id="ARBA00022448"/>
    </source>
</evidence>
<evidence type="ECO:0000256" key="4">
    <source>
        <dbReference type="ARBA" id="ARBA00022452"/>
    </source>
</evidence>
<dbReference type="InterPro" id="IPR003423">
    <property type="entry name" value="OMP_efflux"/>
</dbReference>
<dbReference type="PANTHER" id="PTHR30026">
    <property type="entry name" value="OUTER MEMBRANE PROTEIN TOLC"/>
    <property type="match status" value="1"/>
</dbReference>
<comment type="similarity">
    <text evidence="2">Belongs to the outer membrane factor (OMF) (TC 1.B.17) family.</text>
</comment>
<dbReference type="Gene3D" id="1.20.1600.10">
    <property type="entry name" value="Outer membrane efflux proteins (OEP)"/>
    <property type="match status" value="1"/>
</dbReference>
<evidence type="ECO:0000313" key="11">
    <source>
        <dbReference type="Proteomes" id="UP001199314"/>
    </source>
</evidence>
<protein>
    <submittedName>
        <fullName evidence="10">TolC family protein</fullName>
    </submittedName>
</protein>
<evidence type="ECO:0000256" key="7">
    <source>
        <dbReference type="ARBA" id="ARBA00023237"/>
    </source>
</evidence>
<gene>
    <name evidence="10" type="ORF">LB452_12520</name>
</gene>
<dbReference type="EMBL" id="JAIQZE010000015">
    <property type="protein sequence ID" value="MBZ9779747.1"/>
    <property type="molecule type" value="Genomic_DNA"/>
</dbReference>
<comment type="caution">
    <text evidence="10">The sequence shown here is derived from an EMBL/GenBank/DDBJ whole genome shotgun (WGS) entry which is preliminary data.</text>
</comment>
<evidence type="ECO:0000313" key="10">
    <source>
        <dbReference type="EMBL" id="MBZ9779747.1"/>
    </source>
</evidence>
<keyword evidence="11" id="KW-1185">Reference proteome</keyword>
<dbReference type="Proteomes" id="UP001199314">
    <property type="component" value="Unassembled WGS sequence"/>
</dbReference>
<evidence type="ECO:0000256" key="2">
    <source>
        <dbReference type="ARBA" id="ARBA00007613"/>
    </source>
</evidence>
<dbReference type="InterPro" id="IPR051906">
    <property type="entry name" value="TolC-like"/>
</dbReference>
<organism evidence="10 11">
    <name type="scientific">Psychroflexus longus</name>
    <dbReference type="NCBI Taxonomy" id="2873596"/>
    <lineage>
        <taxon>Bacteria</taxon>
        <taxon>Pseudomonadati</taxon>
        <taxon>Bacteroidota</taxon>
        <taxon>Flavobacteriia</taxon>
        <taxon>Flavobacteriales</taxon>
        <taxon>Flavobacteriaceae</taxon>
        <taxon>Psychroflexus</taxon>
    </lineage>
</organism>
<feature type="chain" id="PRO_5047252718" evidence="9">
    <location>
        <begin position="19"/>
        <end position="456"/>
    </location>
</feature>
<dbReference type="Pfam" id="PF02321">
    <property type="entry name" value="OEP"/>
    <property type="match status" value="2"/>
</dbReference>
<evidence type="ECO:0000256" key="9">
    <source>
        <dbReference type="SAM" id="SignalP"/>
    </source>
</evidence>